<evidence type="ECO:0000256" key="1">
    <source>
        <dbReference type="SAM" id="SignalP"/>
    </source>
</evidence>
<accession>A0A8H7TYY1</accession>
<evidence type="ECO:0000313" key="3">
    <source>
        <dbReference type="Proteomes" id="UP000639403"/>
    </source>
</evidence>
<evidence type="ECO:0000313" key="2">
    <source>
        <dbReference type="EMBL" id="KAF9806319.1"/>
    </source>
</evidence>
<feature type="chain" id="PRO_5034819988" evidence="1">
    <location>
        <begin position="19"/>
        <end position="59"/>
    </location>
</feature>
<gene>
    <name evidence="2" type="ORF">IEO21_08725</name>
</gene>
<dbReference type="AlphaFoldDB" id="A0A8H7TYY1"/>
<comment type="caution">
    <text evidence="2">The sequence shown here is derived from an EMBL/GenBank/DDBJ whole genome shotgun (WGS) entry which is preliminary data.</text>
</comment>
<dbReference type="Proteomes" id="UP000639403">
    <property type="component" value="Unassembled WGS sequence"/>
</dbReference>
<protein>
    <submittedName>
        <fullName evidence="2">Uncharacterized protein</fullName>
    </submittedName>
</protein>
<name>A0A8H7TYY1_9APHY</name>
<organism evidence="2 3">
    <name type="scientific">Rhodonia placenta</name>
    <dbReference type="NCBI Taxonomy" id="104341"/>
    <lineage>
        <taxon>Eukaryota</taxon>
        <taxon>Fungi</taxon>
        <taxon>Dikarya</taxon>
        <taxon>Basidiomycota</taxon>
        <taxon>Agaricomycotina</taxon>
        <taxon>Agaricomycetes</taxon>
        <taxon>Polyporales</taxon>
        <taxon>Adustoporiaceae</taxon>
        <taxon>Rhodonia</taxon>
    </lineage>
</organism>
<sequence>MFAKSLLALSALLALVSPDLLVLPLRSPNPRSIPRDDTSTCKVITVTVEDSGATSTARL</sequence>
<feature type="signal peptide" evidence="1">
    <location>
        <begin position="1"/>
        <end position="18"/>
    </location>
</feature>
<reference evidence="2" key="1">
    <citation type="submission" date="2020-11" db="EMBL/GenBank/DDBJ databases">
        <authorList>
            <person name="Koelle M."/>
            <person name="Horta M.A.C."/>
            <person name="Nowrousian M."/>
            <person name="Ohm R.A."/>
            <person name="Benz P."/>
            <person name="Pilgard A."/>
        </authorList>
    </citation>
    <scope>NUCLEOTIDE SEQUENCE</scope>
    <source>
        <strain evidence="2">FPRL280</strain>
    </source>
</reference>
<dbReference type="EMBL" id="JADOXO010000336">
    <property type="protein sequence ID" value="KAF9806319.1"/>
    <property type="molecule type" value="Genomic_DNA"/>
</dbReference>
<proteinExistence type="predicted"/>
<reference evidence="2" key="2">
    <citation type="journal article" name="Front. Microbiol.">
        <title>Degradative Capacity of Two Strains of Rhodonia placenta: From Phenotype to Genotype.</title>
        <authorList>
            <person name="Kolle M."/>
            <person name="Horta M.A.C."/>
            <person name="Nowrousian M."/>
            <person name="Ohm R.A."/>
            <person name="Benz J.P."/>
            <person name="Pilgard A."/>
        </authorList>
    </citation>
    <scope>NUCLEOTIDE SEQUENCE</scope>
    <source>
        <strain evidence="2">FPRL280</strain>
    </source>
</reference>
<keyword evidence="1" id="KW-0732">Signal</keyword>